<evidence type="ECO:0000256" key="1">
    <source>
        <dbReference type="SAM" id="Phobius"/>
    </source>
</evidence>
<sequence>MKKYRLFALISAACICLSILYSWVGVAQTPQSQVLLTTNPSLEKILPFEAGTDREQSPVKFTLQAVDARGKLLNNALIKLQISTPPRNHFLTTDFPIVEGTKLLELEAAALNGKLEFEQMLPIRGNYQIQVNVSPLEANAFASYEQTLNLNVRENPVKYKYFAVIAAILLSLGLLGGWVIGGQEEIKDGEIAPQSVRLLLSALTVVAIVTLLFINITAEVAEAHGDAHNHKNEKIAPSISQYQGMKIKITGDKMATVGRLANLAVEVKDSTTGAAIKDVGLRVKAIALEDNLTVFAYQGFPNAEGKLIWQEQFFDGAPHKVEVEAISLPESSRQFPGVKVAQFVEVEGIAPPIYIRLIGLFYFTAIVGMGMAIGLLIQHKRGLPLRGN</sequence>
<keyword evidence="2" id="KW-0732">Signal</keyword>
<evidence type="ECO:0000313" key="3">
    <source>
        <dbReference type="EMBL" id="PPJ63306.1"/>
    </source>
</evidence>
<dbReference type="AlphaFoldDB" id="A0A2S6CU94"/>
<reference evidence="3 4" key="1">
    <citation type="submission" date="2018-02" db="EMBL/GenBank/DDBJ databases">
        <title>Discovery of a pederin family compound in a non-symbiotic bloom-forming cyanobacterium.</title>
        <authorList>
            <person name="Kust A."/>
            <person name="Mares J."/>
            <person name="Jokela J."/>
            <person name="Urajova P."/>
            <person name="Hajek J."/>
            <person name="Saurav K."/>
            <person name="Voracova K."/>
            <person name="Fewer D.P."/>
            <person name="Haapaniemi E."/>
            <person name="Permi P."/>
            <person name="Rehakova K."/>
            <person name="Sivonen K."/>
            <person name="Hrouzek P."/>
        </authorList>
    </citation>
    <scope>NUCLEOTIDE SEQUENCE [LARGE SCALE GENOMIC DNA]</scope>
    <source>
        <strain evidence="3 4">CHARLIE-1</strain>
    </source>
</reference>
<feature type="signal peptide" evidence="2">
    <location>
        <begin position="1"/>
        <end position="27"/>
    </location>
</feature>
<keyword evidence="1" id="KW-0812">Transmembrane</keyword>
<dbReference type="RefSeq" id="WP_104387872.1">
    <property type="nucleotide sequence ID" value="NZ_PGEM01000075.1"/>
</dbReference>
<name>A0A2S6CU94_9CYAN</name>
<feature type="transmembrane region" description="Helical" evidence="1">
    <location>
        <begin position="353"/>
        <end position="377"/>
    </location>
</feature>
<keyword evidence="4" id="KW-1185">Reference proteome</keyword>
<keyword evidence="1" id="KW-0472">Membrane</keyword>
<accession>A0A2S6CU94</accession>
<feature type="chain" id="PRO_5015779014" evidence="2">
    <location>
        <begin position="28"/>
        <end position="388"/>
    </location>
</feature>
<evidence type="ECO:0000256" key="2">
    <source>
        <dbReference type="SAM" id="SignalP"/>
    </source>
</evidence>
<keyword evidence="1" id="KW-1133">Transmembrane helix</keyword>
<organism evidence="3 4">
    <name type="scientific">Cuspidothrix issatschenkoi CHARLIE-1</name>
    <dbReference type="NCBI Taxonomy" id="2052836"/>
    <lineage>
        <taxon>Bacteria</taxon>
        <taxon>Bacillati</taxon>
        <taxon>Cyanobacteriota</taxon>
        <taxon>Cyanophyceae</taxon>
        <taxon>Nostocales</taxon>
        <taxon>Aphanizomenonaceae</taxon>
        <taxon>Cuspidothrix</taxon>
    </lineage>
</organism>
<comment type="caution">
    <text evidence="3">The sequence shown here is derived from an EMBL/GenBank/DDBJ whole genome shotgun (WGS) entry which is preliminary data.</text>
</comment>
<proteinExistence type="predicted"/>
<feature type="transmembrane region" description="Helical" evidence="1">
    <location>
        <begin position="198"/>
        <end position="218"/>
    </location>
</feature>
<dbReference type="EMBL" id="PGEM01000075">
    <property type="protein sequence ID" value="PPJ63306.1"/>
    <property type="molecule type" value="Genomic_DNA"/>
</dbReference>
<gene>
    <name evidence="3" type="ORF">CUN59_10965</name>
</gene>
<protein>
    <submittedName>
        <fullName evidence="3">Uncharacterized protein</fullName>
    </submittedName>
</protein>
<dbReference type="OrthoDB" id="2679305at2"/>
<evidence type="ECO:0000313" key="4">
    <source>
        <dbReference type="Proteomes" id="UP000239589"/>
    </source>
</evidence>
<feature type="transmembrane region" description="Helical" evidence="1">
    <location>
        <begin position="159"/>
        <end position="178"/>
    </location>
</feature>
<dbReference type="Proteomes" id="UP000239589">
    <property type="component" value="Unassembled WGS sequence"/>
</dbReference>